<dbReference type="EMBL" id="VXIT01000010">
    <property type="protein sequence ID" value="KAA6409919.1"/>
    <property type="molecule type" value="Genomic_DNA"/>
</dbReference>
<name>A0A1W5DC60_9LECA</name>
<feature type="compositionally biased region" description="Pro residues" evidence="1">
    <location>
        <begin position="38"/>
        <end position="50"/>
    </location>
</feature>
<evidence type="ECO:0000313" key="4">
    <source>
        <dbReference type="Proteomes" id="UP000192927"/>
    </source>
</evidence>
<accession>A0A1W5DC60</accession>
<reference evidence="4" key="1">
    <citation type="submission" date="2017-03" db="EMBL/GenBank/DDBJ databases">
        <authorList>
            <person name="Sharma R."/>
            <person name="Thines M."/>
        </authorList>
    </citation>
    <scope>NUCLEOTIDE SEQUENCE [LARGE SCALE GENOMIC DNA]</scope>
</reference>
<feature type="region of interest" description="Disordered" evidence="1">
    <location>
        <begin position="1"/>
        <end position="52"/>
    </location>
</feature>
<evidence type="ECO:0000313" key="2">
    <source>
        <dbReference type="EMBL" id="KAA6409919.1"/>
    </source>
</evidence>
<evidence type="ECO:0008006" key="6">
    <source>
        <dbReference type="Google" id="ProtNLM"/>
    </source>
</evidence>
<evidence type="ECO:0000256" key="1">
    <source>
        <dbReference type="SAM" id="MobiDB-lite"/>
    </source>
</evidence>
<evidence type="ECO:0000313" key="3">
    <source>
        <dbReference type="EMBL" id="SLM40738.1"/>
    </source>
</evidence>
<protein>
    <recommendedName>
        <fullName evidence="6">Cysteine-rich transmembrane CYSTM domain-containing protein</fullName>
    </recommendedName>
</protein>
<reference evidence="3" key="2">
    <citation type="submission" date="2017-03" db="EMBL/GenBank/DDBJ databases">
        <authorList>
            <person name="Afonso C.L."/>
            <person name="Miller P.J."/>
            <person name="Scott M.A."/>
            <person name="Spackman E."/>
            <person name="Goraichik I."/>
            <person name="Dimitrov K.M."/>
            <person name="Suarez D.L."/>
            <person name="Swayne D.E."/>
        </authorList>
    </citation>
    <scope>NUCLEOTIDE SEQUENCE [LARGE SCALE GENOMIC DNA]</scope>
</reference>
<organism evidence="3 4">
    <name type="scientific">Lasallia pustulata</name>
    <dbReference type="NCBI Taxonomy" id="136370"/>
    <lineage>
        <taxon>Eukaryota</taxon>
        <taxon>Fungi</taxon>
        <taxon>Dikarya</taxon>
        <taxon>Ascomycota</taxon>
        <taxon>Pezizomycotina</taxon>
        <taxon>Lecanoromycetes</taxon>
        <taxon>OSLEUM clade</taxon>
        <taxon>Umbilicariomycetidae</taxon>
        <taxon>Umbilicariales</taxon>
        <taxon>Umbilicariaceae</taxon>
        <taxon>Lasallia</taxon>
    </lineage>
</organism>
<sequence length="92" mass="10015">MSNQGYYGQPQAAYQGGGGYPPQGFQPQPGFQQQQMYPPQPMYNQGPPPQQVRQQKSRGCIEICLATLCCCFVAEEGCDCCAECCECAEGCC</sequence>
<gene>
    <name evidence="2" type="ORF">FRX48_06532</name>
</gene>
<evidence type="ECO:0000313" key="5">
    <source>
        <dbReference type="Proteomes" id="UP000324767"/>
    </source>
</evidence>
<dbReference type="Proteomes" id="UP000192927">
    <property type="component" value="Unassembled WGS sequence"/>
</dbReference>
<feature type="compositionally biased region" description="Low complexity" evidence="1">
    <location>
        <begin position="1"/>
        <end position="14"/>
    </location>
</feature>
<feature type="compositionally biased region" description="Low complexity" evidence="1">
    <location>
        <begin position="22"/>
        <end position="37"/>
    </location>
</feature>
<dbReference type="EMBL" id="FWEW01003741">
    <property type="protein sequence ID" value="SLM40738.1"/>
    <property type="molecule type" value="Genomic_DNA"/>
</dbReference>
<dbReference type="AlphaFoldDB" id="A0A1W5DC60"/>
<proteinExistence type="predicted"/>
<reference evidence="2 5" key="3">
    <citation type="submission" date="2019-09" db="EMBL/GenBank/DDBJ databases">
        <title>The hologenome of the rock-dwelling lichen Lasallia pustulata.</title>
        <authorList>
            <person name="Greshake Tzovaras B."/>
            <person name="Segers F."/>
            <person name="Bicker A."/>
            <person name="Dal Grande F."/>
            <person name="Otte J."/>
            <person name="Hankeln T."/>
            <person name="Schmitt I."/>
            <person name="Ebersberger I."/>
        </authorList>
    </citation>
    <scope>NUCLEOTIDE SEQUENCE [LARGE SCALE GENOMIC DNA]</scope>
    <source>
        <strain evidence="2">A1-1</strain>
    </source>
</reference>
<keyword evidence="4" id="KW-1185">Reference proteome</keyword>
<dbReference type="Proteomes" id="UP000324767">
    <property type="component" value="Unassembled WGS sequence"/>
</dbReference>